<feature type="compositionally biased region" description="Polar residues" evidence="1">
    <location>
        <begin position="53"/>
        <end position="70"/>
    </location>
</feature>
<gene>
    <name evidence="2" type="ORF">VC83_04902</name>
</gene>
<sequence>MATTTTPTTKASGLKATEDLAAVAPANILTTTTTTTTTTEAGAAPMATDEAASESTVPTPTSCKDSSNRG</sequence>
<accession>A0A177ABA4</accession>
<organism evidence="2">
    <name type="scientific">Pseudogymnoascus destructans</name>
    <dbReference type="NCBI Taxonomy" id="655981"/>
    <lineage>
        <taxon>Eukaryota</taxon>
        <taxon>Fungi</taxon>
        <taxon>Dikarya</taxon>
        <taxon>Ascomycota</taxon>
        <taxon>Pezizomycotina</taxon>
        <taxon>Leotiomycetes</taxon>
        <taxon>Thelebolales</taxon>
        <taxon>Thelebolaceae</taxon>
        <taxon>Pseudogymnoascus</taxon>
    </lineage>
</organism>
<proteinExistence type="predicted"/>
<feature type="region of interest" description="Disordered" evidence="1">
    <location>
        <begin position="1"/>
        <end position="70"/>
    </location>
</feature>
<feature type="compositionally biased region" description="Low complexity" evidence="1">
    <location>
        <begin position="30"/>
        <end position="39"/>
    </location>
</feature>
<dbReference type="GeneID" id="36287970"/>
<dbReference type="RefSeq" id="XP_024323816.1">
    <property type="nucleotide sequence ID" value="XM_024468528.1"/>
</dbReference>
<reference evidence="2" key="1">
    <citation type="submission" date="2016-03" db="EMBL/GenBank/DDBJ databases">
        <title>Updated assembly of Pseudogymnoascus destructans, the fungus causing white-nose syndrome of bats.</title>
        <authorList>
            <person name="Palmer J.M."/>
            <person name="Drees K.P."/>
            <person name="Foster J.T."/>
            <person name="Lindner D.L."/>
        </authorList>
    </citation>
    <scope>NUCLEOTIDE SEQUENCE [LARGE SCALE GENOMIC DNA]</scope>
    <source>
        <strain evidence="2">20631-21</strain>
    </source>
</reference>
<protein>
    <submittedName>
        <fullName evidence="2">Uncharacterized protein</fullName>
    </submittedName>
</protein>
<dbReference type="EMBL" id="KV441396">
    <property type="protein sequence ID" value="OAF58531.1"/>
    <property type="molecule type" value="Genomic_DNA"/>
</dbReference>
<dbReference type="AlphaFoldDB" id="A0A177ABA4"/>
<name>A0A177ABA4_9PEZI</name>
<evidence type="ECO:0000313" key="2">
    <source>
        <dbReference type="EMBL" id="OAF58531.1"/>
    </source>
</evidence>
<evidence type="ECO:0000256" key="1">
    <source>
        <dbReference type="SAM" id="MobiDB-lite"/>
    </source>
</evidence>
<dbReference type="Proteomes" id="UP000077154">
    <property type="component" value="Unassembled WGS sequence"/>
</dbReference>
<dbReference type="VEuPathDB" id="FungiDB:GMDG_08265"/>